<dbReference type="RefSeq" id="WP_168552867.1">
    <property type="nucleotide sequence ID" value="NZ_JAAWWL010000002.1"/>
</dbReference>
<accession>A0ABX1GUU2</accession>
<keyword evidence="1" id="KW-0472">Membrane</keyword>
<keyword evidence="1" id="KW-0812">Transmembrane</keyword>
<keyword evidence="3" id="KW-1185">Reference proteome</keyword>
<evidence type="ECO:0000313" key="3">
    <source>
        <dbReference type="Proteomes" id="UP000718451"/>
    </source>
</evidence>
<evidence type="ECO:0000313" key="2">
    <source>
        <dbReference type="EMBL" id="NKI32685.1"/>
    </source>
</evidence>
<evidence type="ECO:0000256" key="1">
    <source>
        <dbReference type="SAM" id="Phobius"/>
    </source>
</evidence>
<protein>
    <recommendedName>
        <fullName evidence="4">Redox-active disulfide protein 2</fullName>
    </recommendedName>
</protein>
<proteinExistence type="predicted"/>
<dbReference type="EMBL" id="JAAWWL010000002">
    <property type="protein sequence ID" value="NKI32685.1"/>
    <property type="molecule type" value="Genomic_DNA"/>
</dbReference>
<reference evidence="2 3" key="1">
    <citation type="submission" date="2020-04" db="EMBL/GenBank/DDBJ databases">
        <authorList>
            <person name="Yoon J."/>
        </authorList>
    </citation>
    <scope>NUCLEOTIDE SEQUENCE [LARGE SCALE GENOMIC DNA]</scope>
    <source>
        <strain evidence="2 3">DJ-13</strain>
    </source>
</reference>
<organism evidence="2 3">
    <name type="scientific">Croceivirga thetidis</name>
    <dbReference type="NCBI Taxonomy" id="2721623"/>
    <lineage>
        <taxon>Bacteria</taxon>
        <taxon>Pseudomonadati</taxon>
        <taxon>Bacteroidota</taxon>
        <taxon>Flavobacteriia</taxon>
        <taxon>Flavobacteriales</taxon>
        <taxon>Flavobacteriaceae</taxon>
        <taxon>Croceivirga</taxon>
    </lineage>
</organism>
<comment type="caution">
    <text evidence="2">The sequence shown here is derived from an EMBL/GenBank/DDBJ whole genome shotgun (WGS) entry which is preliminary data.</text>
</comment>
<name>A0ABX1GUU2_9FLAO</name>
<gene>
    <name evidence="2" type="ORF">HCU67_12080</name>
</gene>
<evidence type="ECO:0008006" key="4">
    <source>
        <dbReference type="Google" id="ProtNLM"/>
    </source>
</evidence>
<feature type="transmembrane region" description="Helical" evidence="1">
    <location>
        <begin position="49"/>
        <end position="71"/>
    </location>
</feature>
<sequence>MGFEKYDDEKLVKTTKGLKTVLIALGIIWIALLAFYVGTLLYSVEKGNFQFATAVPFIVGPVTLLPVFLNYKNFKKEIERRGLK</sequence>
<dbReference type="Proteomes" id="UP000718451">
    <property type="component" value="Unassembled WGS sequence"/>
</dbReference>
<feature type="transmembrane region" description="Helical" evidence="1">
    <location>
        <begin position="21"/>
        <end position="43"/>
    </location>
</feature>
<keyword evidence="1" id="KW-1133">Transmembrane helix</keyword>